<dbReference type="InterPro" id="IPR053134">
    <property type="entry name" value="RNA-dir_DNA_polymerase"/>
</dbReference>
<dbReference type="PANTHER" id="PTHR24559">
    <property type="entry name" value="TRANSPOSON TY3-I GAG-POL POLYPROTEIN"/>
    <property type="match status" value="1"/>
</dbReference>
<dbReference type="Gene3D" id="2.40.70.10">
    <property type="entry name" value="Acid Proteases"/>
    <property type="match status" value="1"/>
</dbReference>
<dbReference type="GO" id="GO:0015074">
    <property type="term" value="P:DNA integration"/>
    <property type="evidence" value="ECO:0007669"/>
    <property type="project" value="InterPro"/>
</dbReference>
<dbReference type="Pfam" id="PF00078">
    <property type="entry name" value="RVT_1"/>
    <property type="match status" value="1"/>
</dbReference>
<dbReference type="Gene3D" id="3.30.70.270">
    <property type="match status" value="1"/>
</dbReference>
<dbReference type="SUPFAM" id="SSF56672">
    <property type="entry name" value="DNA/RNA polymerases"/>
    <property type="match status" value="1"/>
</dbReference>
<dbReference type="InterPro" id="IPR043128">
    <property type="entry name" value="Rev_trsase/Diguanyl_cyclase"/>
</dbReference>
<evidence type="ECO:0000313" key="3">
    <source>
        <dbReference type="EMBL" id="GKV20230.1"/>
    </source>
</evidence>
<keyword evidence="4" id="KW-1185">Reference proteome</keyword>
<dbReference type="CDD" id="cd01647">
    <property type="entry name" value="RT_LTR"/>
    <property type="match status" value="1"/>
</dbReference>
<evidence type="ECO:0000313" key="4">
    <source>
        <dbReference type="Proteomes" id="UP001054252"/>
    </source>
</evidence>
<sequence length="1228" mass="140162">MPPKRNIGKAAQTLHIGLGEGSPAHLEGENEPIIPPPLSPILGKHSFVNPTINKDSESGDDVAQSGRFTIQCGEASGDDHLKLKLFPSSLTSTALTWYLSLPQNSVYTWRQMKDLFHIQFYRSEPEARLKCKVALPEQEFVKLAQNGLDIELRKKFEGMELRDFFELSYKVARYENLLREDTQKKFASHGTSYGDTNFDLDVAEVLADKPVVCPDLIKVDKIDKGILRFPDKTKETMGVDADPFPTMSVGVNATDLRSIARDRTQSYSRRRLAVEDLRWVIEEVRARRNQVRSSLYRRRQPRGHNSTQQKNNANQGTTISRRAEKPRMVKPPLRSPRKRWERVVKFDVSDKAKNSLDVIYFGEFFVNLSCLVITLPLVFQAREQSKSTVYHQTDLTKEEEVIEIPAKEDGGMDLADKIIFQKPEERMAKRIRPLYIHAHLDGIPINRVLVDNGAAVNVLPTCILHKIGKSLGDLMETEVTISDFTGGVNRSRGILPVELTIGNRTLITKVMTTDDKSFVANTNAVEACYYDEDIGIIRFFGMDCYGRPSGITACTRSAMDRQTVKEINSMKKDRIKHQKKEAVEEIKRKLAAYLAEKRIYVDRSEVVYEGEEDDSKDQITLEELDLALAKLDDLKAEVQDPLEEVNLGTEADLKITFISDSLEPCLRDKIISILHEYKDCFAWDYSEMPSLDRNLVEHRLPIKEDFKPFKQLPRRMSPKVTLKVKEEIERLLKVGFIITSRYVEWLSNVVPMVKKNGKLRICIDFRNLNLTTPKDEYPIPIADLLVDGAACHRILSFMDGHSGYNQIFIAEKDIPKTAFHCPGAIGMHEWVVMPFGLKNACATYQRAMNAIFHDMIGRFMKIYIDDVVVKSNEVEEHLVHLKLAFERMRKHGLKMNPLKCAFGISTGNFLGYLVHERGLEVNQNKAKAVIEAQPPRRKTRVFSLLLKLKSEAYFKWERHHQTAFEEIKHYLSKPPVLVPPLRGKPLILYISAADESVDVIKYMLSRPLLRGRIGKWVLALSEFNLKYMPQKAVKGQALANFLADHPCLEVEEYEEKGIVIISPTGLKTQMSFQLDFNCTNNQAEYEALIIGLEVLVELKLLEEFDDVILRHVTRDLNTKANEMAQIASGLKIPKGVISKIIVVEKRILLSIHMRDYFTKWVEAKPMKKVDQTDIIKFLKEEIIYRFGLPETVTSDQGTVFIGAQVEMFAKEMGFRLLTLTPHYAQANG</sequence>
<dbReference type="GO" id="GO:0003676">
    <property type="term" value="F:nucleic acid binding"/>
    <property type="evidence" value="ECO:0007669"/>
    <property type="project" value="InterPro"/>
</dbReference>
<dbReference type="InterPro" id="IPR012337">
    <property type="entry name" value="RNaseH-like_sf"/>
</dbReference>
<protein>
    <recommendedName>
        <fullName evidence="2">Integrase catalytic domain-containing protein</fullName>
    </recommendedName>
</protein>
<dbReference type="Gene3D" id="3.30.420.10">
    <property type="entry name" value="Ribonuclease H-like superfamily/Ribonuclease H"/>
    <property type="match status" value="1"/>
</dbReference>
<dbReference type="InterPro" id="IPR000477">
    <property type="entry name" value="RT_dom"/>
</dbReference>
<accession>A0AAV5KA86</accession>
<dbReference type="EMBL" id="BPVZ01000054">
    <property type="protein sequence ID" value="GKV20230.1"/>
    <property type="molecule type" value="Genomic_DNA"/>
</dbReference>
<evidence type="ECO:0000259" key="2">
    <source>
        <dbReference type="PROSITE" id="PS50994"/>
    </source>
</evidence>
<dbReference type="PANTHER" id="PTHR24559:SF444">
    <property type="entry name" value="REVERSE TRANSCRIPTASE DOMAIN-CONTAINING PROTEIN"/>
    <property type="match status" value="1"/>
</dbReference>
<feature type="compositionally biased region" description="Polar residues" evidence="1">
    <location>
        <begin position="303"/>
        <end position="320"/>
    </location>
</feature>
<feature type="domain" description="Integrase catalytic" evidence="2">
    <location>
        <begin position="1114"/>
        <end position="1228"/>
    </location>
</feature>
<dbReference type="InterPro" id="IPR001584">
    <property type="entry name" value="Integrase_cat-core"/>
</dbReference>
<dbReference type="Proteomes" id="UP001054252">
    <property type="component" value="Unassembled WGS sequence"/>
</dbReference>
<evidence type="ECO:0000256" key="1">
    <source>
        <dbReference type="SAM" id="MobiDB-lite"/>
    </source>
</evidence>
<dbReference type="InterPro" id="IPR036397">
    <property type="entry name" value="RNaseH_sf"/>
</dbReference>
<dbReference type="InterPro" id="IPR021109">
    <property type="entry name" value="Peptidase_aspartic_dom_sf"/>
</dbReference>
<dbReference type="SUPFAM" id="SSF53098">
    <property type="entry name" value="Ribonuclease H-like"/>
    <property type="match status" value="2"/>
</dbReference>
<feature type="compositionally biased region" description="Basic residues" evidence="1">
    <location>
        <begin position="292"/>
        <end position="302"/>
    </location>
</feature>
<dbReference type="InterPro" id="IPR005162">
    <property type="entry name" value="Retrotrans_gag_dom"/>
</dbReference>
<dbReference type="Pfam" id="PF03732">
    <property type="entry name" value="Retrotrans_gag"/>
    <property type="match status" value="1"/>
</dbReference>
<reference evidence="3 4" key="1">
    <citation type="journal article" date="2021" name="Commun. Biol.">
        <title>The genome of Shorea leprosula (Dipterocarpaceae) highlights the ecological relevance of drought in aseasonal tropical rainforests.</title>
        <authorList>
            <person name="Ng K.K.S."/>
            <person name="Kobayashi M.J."/>
            <person name="Fawcett J.A."/>
            <person name="Hatakeyama M."/>
            <person name="Paape T."/>
            <person name="Ng C.H."/>
            <person name="Ang C.C."/>
            <person name="Tnah L.H."/>
            <person name="Lee C.T."/>
            <person name="Nishiyama T."/>
            <person name="Sese J."/>
            <person name="O'Brien M.J."/>
            <person name="Copetti D."/>
            <person name="Mohd Noor M.I."/>
            <person name="Ong R.C."/>
            <person name="Putra M."/>
            <person name="Sireger I.Z."/>
            <person name="Indrioko S."/>
            <person name="Kosugi Y."/>
            <person name="Izuno A."/>
            <person name="Isagi Y."/>
            <person name="Lee S.L."/>
            <person name="Shimizu K.K."/>
        </authorList>
    </citation>
    <scope>NUCLEOTIDE SEQUENCE [LARGE SCALE GENOMIC DNA]</scope>
    <source>
        <strain evidence="3">214</strain>
    </source>
</reference>
<dbReference type="InterPro" id="IPR043502">
    <property type="entry name" value="DNA/RNA_pol_sf"/>
</dbReference>
<organism evidence="3 4">
    <name type="scientific">Rubroshorea leprosula</name>
    <dbReference type="NCBI Taxonomy" id="152421"/>
    <lineage>
        <taxon>Eukaryota</taxon>
        <taxon>Viridiplantae</taxon>
        <taxon>Streptophyta</taxon>
        <taxon>Embryophyta</taxon>
        <taxon>Tracheophyta</taxon>
        <taxon>Spermatophyta</taxon>
        <taxon>Magnoliopsida</taxon>
        <taxon>eudicotyledons</taxon>
        <taxon>Gunneridae</taxon>
        <taxon>Pentapetalae</taxon>
        <taxon>rosids</taxon>
        <taxon>malvids</taxon>
        <taxon>Malvales</taxon>
        <taxon>Dipterocarpaceae</taxon>
        <taxon>Rubroshorea</taxon>
    </lineage>
</organism>
<feature type="region of interest" description="Disordered" evidence="1">
    <location>
        <begin position="292"/>
        <end position="334"/>
    </location>
</feature>
<dbReference type="Gene3D" id="3.10.10.10">
    <property type="entry name" value="HIV Type 1 Reverse Transcriptase, subunit A, domain 1"/>
    <property type="match status" value="1"/>
</dbReference>
<comment type="caution">
    <text evidence="3">The sequence shown here is derived from an EMBL/GenBank/DDBJ whole genome shotgun (WGS) entry which is preliminary data.</text>
</comment>
<name>A0AAV5KA86_9ROSI</name>
<dbReference type="AlphaFoldDB" id="A0AAV5KA86"/>
<gene>
    <name evidence="3" type="ORF">SLEP1_g30388</name>
</gene>
<proteinExistence type="predicted"/>
<dbReference type="PROSITE" id="PS50994">
    <property type="entry name" value="INTEGRASE"/>
    <property type="match status" value="1"/>
</dbReference>